<comment type="caution">
    <text evidence="2">The sequence shown here is derived from an EMBL/GenBank/DDBJ whole genome shotgun (WGS) entry which is preliminary data.</text>
</comment>
<keyword evidence="3" id="KW-1185">Reference proteome</keyword>
<gene>
    <name evidence="2" type="ORF">JVT61DRAFT_8703</name>
</gene>
<dbReference type="AlphaFoldDB" id="A0A8I3A576"/>
<dbReference type="Proteomes" id="UP000683000">
    <property type="component" value="Unassembled WGS sequence"/>
</dbReference>
<dbReference type="EMBL" id="JAGFBS010000030">
    <property type="protein sequence ID" value="KAG6372008.1"/>
    <property type="molecule type" value="Genomic_DNA"/>
</dbReference>
<protein>
    <submittedName>
        <fullName evidence="2">Uncharacterized protein</fullName>
    </submittedName>
</protein>
<organism evidence="2 3">
    <name type="scientific">Boletus reticuloceps</name>
    <dbReference type="NCBI Taxonomy" id="495285"/>
    <lineage>
        <taxon>Eukaryota</taxon>
        <taxon>Fungi</taxon>
        <taxon>Dikarya</taxon>
        <taxon>Basidiomycota</taxon>
        <taxon>Agaricomycotina</taxon>
        <taxon>Agaricomycetes</taxon>
        <taxon>Agaricomycetidae</taxon>
        <taxon>Boletales</taxon>
        <taxon>Boletineae</taxon>
        <taxon>Boletaceae</taxon>
        <taxon>Boletoideae</taxon>
        <taxon>Boletus</taxon>
    </lineage>
</organism>
<evidence type="ECO:0000313" key="2">
    <source>
        <dbReference type="EMBL" id="KAG6372008.1"/>
    </source>
</evidence>
<accession>A0A8I3A576</accession>
<name>A0A8I3A576_9AGAM</name>
<proteinExistence type="predicted"/>
<dbReference type="OrthoDB" id="2679285at2759"/>
<reference evidence="2" key="1">
    <citation type="submission" date="2021-03" db="EMBL/GenBank/DDBJ databases">
        <title>Evolutionary innovations through gain and loss of genes in the ectomycorrhizal Boletales.</title>
        <authorList>
            <person name="Wu G."/>
            <person name="Miyauchi S."/>
            <person name="Morin E."/>
            <person name="Yang Z.-L."/>
            <person name="Xu J."/>
            <person name="Martin F.M."/>
        </authorList>
    </citation>
    <scope>NUCLEOTIDE SEQUENCE</scope>
    <source>
        <strain evidence="2">BR01</strain>
    </source>
</reference>
<feature type="region of interest" description="Disordered" evidence="1">
    <location>
        <begin position="44"/>
        <end position="101"/>
    </location>
</feature>
<evidence type="ECO:0000313" key="3">
    <source>
        <dbReference type="Proteomes" id="UP000683000"/>
    </source>
</evidence>
<evidence type="ECO:0000256" key="1">
    <source>
        <dbReference type="SAM" id="MobiDB-lite"/>
    </source>
</evidence>
<feature type="compositionally biased region" description="Basic and acidic residues" evidence="1">
    <location>
        <begin position="69"/>
        <end position="88"/>
    </location>
</feature>
<sequence length="309" mass="34925">MDQDPIVPPDFALPGFAALVELTMAAQQIDLDEAIVFLEQRWEQTGLGGVRPGPNRRGNNGGSPERDEEPQRRQPDREVPQPNERDAPRGNQGQAEQPADPAQLAGMQTITFDPDARIATTLTARPSDYAIKRIEVRKHVPLWYFSREGLREAARVVRQSDENDTLAITKAEEGQVTVRSAGSLAASKNAKLDHQLTYSEFMYAKNLFLTSIDNAKWGDDTIDSFNWFFHNLDNHPMREEGDRGERALLFYASRARVDWHDKLTLRKAYNIATINEDLLAKIARELDSREVRANLEQVRIPARAGHTKN</sequence>